<dbReference type="SUPFAM" id="SSF51695">
    <property type="entry name" value="PLC-like phosphodiesterases"/>
    <property type="match status" value="1"/>
</dbReference>
<feature type="signal peptide" evidence="1">
    <location>
        <begin position="1"/>
        <end position="17"/>
    </location>
</feature>
<keyword evidence="3" id="KW-1185">Reference proteome</keyword>
<dbReference type="EMBL" id="MLAK01000111">
    <property type="protein sequence ID" value="OHT16482.1"/>
    <property type="molecule type" value="Genomic_DNA"/>
</dbReference>
<dbReference type="Proteomes" id="UP000179807">
    <property type="component" value="Unassembled WGS sequence"/>
</dbReference>
<dbReference type="GO" id="GO:0008081">
    <property type="term" value="F:phosphoric diester hydrolase activity"/>
    <property type="evidence" value="ECO:0007669"/>
    <property type="project" value="InterPro"/>
</dbReference>
<dbReference type="PROSITE" id="PS50007">
    <property type="entry name" value="PIPLC_X_DOMAIN"/>
    <property type="match status" value="1"/>
</dbReference>
<proteinExistence type="predicted"/>
<accession>A0A1J4KZ97</accession>
<dbReference type="OrthoDB" id="1046782at2759"/>
<dbReference type="VEuPathDB" id="TrichDB:TRFO_02763"/>
<dbReference type="Gene3D" id="3.20.20.190">
    <property type="entry name" value="Phosphatidylinositol (PI) phosphodiesterase"/>
    <property type="match status" value="1"/>
</dbReference>
<evidence type="ECO:0000313" key="3">
    <source>
        <dbReference type="Proteomes" id="UP000179807"/>
    </source>
</evidence>
<sequence length="368" mass="42639">MLLCFLSFAFSIPESDWMGIFSGTTQPSGVYQRVNNFENRRLLDIIMPGSHDAAVNLDVNSFAARAQGMNILNQLNSGVRFLDLRVRPSARASQPIKLQTFHAPLEFLAKLHMFKGQTFSEILDQVNQFLDNHPTEIVIFKVKPLAEYVTNIAQRIMAQIDNNPSLKNKLIKKPSISEENLKSKTYQNLVVANKRLLIIFESETVTNNYVYSKNLLYSNPPLATSRDDLVNRLKSNLPVRTNHLLQNKFVLFHWTITYTPFKLFGIRSITESLEQNLNFFDTIRSEIFPMNKLFQIIMMDFVNPNKCKRVIILNQERYLNYFRVINPPPTHALAPPSAVPVPNSYKKLYRRHHHGHSSQHSHRRHHRN</sequence>
<dbReference type="AlphaFoldDB" id="A0A1J4KZ97"/>
<dbReference type="Pfam" id="PF26146">
    <property type="entry name" value="PI-PLC_X"/>
    <property type="match status" value="1"/>
</dbReference>
<feature type="chain" id="PRO_5013357632" description="Phosphatidylinositol-specific phospholipase C X domain-containing protein" evidence="1">
    <location>
        <begin position="18"/>
        <end position="368"/>
    </location>
</feature>
<evidence type="ECO:0000313" key="2">
    <source>
        <dbReference type="EMBL" id="OHT16482.1"/>
    </source>
</evidence>
<dbReference type="InterPro" id="IPR017946">
    <property type="entry name" value="PLC-like_Pdiesterase_TIM-brl"/>
</dbReference>
<dbReference type="InterPro" id="IPR051057">
    <property type="entry name" value="PI-PLC_domain"/>
</dbReference>
<gene>
    <name evidence="2" type="ORF">TRFO_02763</name>
</gene>
<protein>
    <recommendedName>
        <fullName evidence="4">Phosphatidylinositol-specific phospholipase C X domain-containing protein</fullName>
    </recommendedName>
</protein>
<comment type="caution">
    <text evidence="2">The sequence shown here is derived from an EMBL/GenBank/DDBJ whole genome shotgun (WGS) entry which is preliminary data.</text>
</comment>
<organism evidence="2 3">
    <name type="scientific">Tritrichomonas foetus</name>
    <dbReference type="NCBI Taxonomy" id="1144522"/>
    <lineage>
        <taxon>Eukaryota</taxon>
        <taxon>Metamonada</taxon>
        <taxon>Parabasalia</taxon>
        <taxon>Tritrichomonadida</taxon>
        <taxon>Tritrichomonadidae</taxon>
        <taxon>Tritrichomonas</taxon>
    </lineage>
</organism>
<dbReference type="GeneID" id="94825596"/>
<evidence type="ECO:0008006" key="4">
    <source>
        <dbReference type="Google" id="ProtNLM"/>
    </source>
</evidence>
<dbReference type="RefSeq" id="XP_068369618.1">
    <property type="nucleotide sequence ID" value="XM_068490892.1"/>
</dbReference>
<reference evidence="2" key="1">
    <citation type="submission" date="2016-10" db="EMBL/GenBank/DDBJ databases">
        <authorList>
            <person name="Benchimol M."/>
            <person name="Almeida L.G."/>
            <person name="Vasconcelos A.T."/>
            <person name="Perreira-Neves A."/>
            <person name="Rosa I.A."/>
            <person name="Tasca T."/>
            <person name="Bogo M.R."/>
            <person name="de Souza W."/>
        </authorList>
    </citation>
    <scope>NUCLEOTIDE SEQUENCE [LARGE SCALE GENOMIC DNA]</scope>
    <source>
        <strain evidence="2">K</strain>
    </source>
</reference>
<dbReference type="PANTHER" id="PTHR13593">
    <property type="match status" value="1"/>
</dbReference>
<keyword evidence="1" id="KW-0732">Signal</keyword>
<dbReference type="GO" id="GO:0006629">
    <property type="term" value="P:lipid metabolic process"/>
    <property type="evidence" value="ECO:0007669"/>
    <property type="project" value="InterPro"/>
</dbReference>
<name>A0A1J4KZ97_9EUKA</name>
<evidence type="ECO:0000256" key="1">
    <source>
        <dbReference type="SAM" id="SignalP"/>
    </source>
</evidence>
<dbReference type="PANTHER" id="PTHR13593:SF113">
    <property type="entry name" value="SI:DKEY-266F7.9"/>
    <property type="match status" value="1"/>
</dbReference>
<dbReference type="CDD" id="cd08557">
    <property type="entry name" value="PI-PLCc_bacteria_like"/>
    <property type="match status" value="1"/>
</dbReference>